<comment type="caution">
    <text evidence="2">The sequence shown here is derived from an EMBL/GenBank/DDBJ whole genome shotgun (WGS) entry which is preliminary data.</text>
</comment>
<dbReference type="AlphaFoldDB" id="A0A426XZ29"/>
<reference evidence="2 3" key="1">
    <citation type="journal article" date="2014" name="Agronomy (Basel)">
        <title>A Draft Genome Sequence for Ensete ventricosum, the Drought-Tolerant Tree Against Hunger.</title>
        <authorList>
            <person name="Harrison J."/>
            <person name="Moore K.A."/>
            <person name="Paszkiewicz K."/>
            <person name="Jones T."/>
            <person name="Grant M."/>
            <person name="Ambacheew D."/>
            <person name="Muzemil S."/>
            <person name="Studholme D.J."/>
        </authorList>
    </citation>
    <scope>NUCLEOTIDE SEQUENCE [LARGE SCALE GENOMIC DNA]</scope>
</reference>
<name>A0A426XZ29_ENSVE</name>
<proteinExistence type="predicted"/>
<evidence type="ECO:0000313" key="2">
    <source>
        <dbReference type="EMBL" id="RRT44775.1"/>
    </source>
</evidence>
<organism evidence="2 3">
    <name type="scientific">Ensete ventricosum</name>
    <name type="common">Abyssinian banana</name>
    <name type="synonym">Musa ensete</name>
    <dbReference type="NCBI Taxonomy" id="4639"/>
    <lineage>
        <taxon>Eukaryota</taxon>
        <taxon>Viridiplantae</taxon>
        <taxon>Streptophyta</taxon>
        <taxon>Embryophyta</taxon>
        <taxon>Tracheophyta</taxon>
        <taxon>Spermatophyta</taxon>
        <taxon>Magnoliopsida</taxon>
        <taxon>Liliopsida</taxon>
        <taxon>Zingiberales</taxon>
        <taxon>Musaceae</taxon>
        <taxon>Ensete</taxon>
    </lineage>
</organism>
<accession>A0A426XZ29</accession>
<feature type="compositionally biased region" description="Polar residues" evidence="1">
    <location>
        <begin position="155"/>
        <end position="166"/>
    </location>
</feature>
<dbReference type="Proteomes" id="UP000287651">
    <property type="component" value="Unassembled WGS sequence"/>
</dbReference>
<evidence type="ECO:0000313" key="3">
    <source>
        <dbReference type="Proteomes" id="UP000287651"/>
    </source>
</evidence>
<feature type="region of interest" description="Disordered" evidence="1">
    <location>
        <begin position="120"/>
        <end position="176"/>
    </location>
</feature>
<dbReference type="EMBL" id="AMZH03016254">
    <property type="protein sequence ID" value="RRT44775.1"/>
    <property type="molecule type" value="Genomic_DNA"/>
</dbReference>
<protein>
    <submittedName>
        <fullName evidence="2">Uncharacterized protein</fullName>
    </submittedName>
</protein>
<gene>
    <name evidence="2" type="ORF">B296_00036169</name>
</gene>
<evidence type="ECO:0000256" key="1">
    <source>
        <dbReference type="SAM" id="MobiDB-lite"/>
    </source>
</evidence>
<sequence>MSRTQAHSKDTPTREGEQQLVTAAKVIVQEGGALRTPRDQLEEEEVLAAIGNCYSCLVARAEANRWSSLAKIWAVRLADVAPGAWRAAPWRNLRAIIPHASCKSCHNCWRVAVVEESQKPPRERESVSGLRAKSGDDMSNGACCDLPKPRAQPAKISNSEEGTSANRVEVATDLRK</sequence>